<evidence type="ECO:0000313" key="3">
    <source>
        <dbReference type="EMBL" id="KAK3917296.1"/>
    </source>
</evidence>
<dbReference type="InterPro" id="IPR050091">
    <property type="entry name" value="PKS_NRPS_Biosynth_Enz"/>
</dbReference>
<feature type="domain" description="Ketosynthase family 3 (KS3)" evidence="2">
    <location>
        <begin position="2"/>
        <end position="433"/>
    </location>
</feature>
<dbReference type="Gene3D" id="3.10.129.110">
    <property type="entry name" value="Polyketide synthase dehydratase"/>
    <property type="match status" value="1"/>
</dbReference>
<dbReference type="InterPro" id="IPR029058">
    <property type="entry name" value="AB_hydrolase_fold"/>
</dbReference>
<dbReference type="InterPro" id="IPR020843">
    <property type="entry name" value="ER"/>
</dbReference>
<dbReference type="SUPFAM" id="SSF51735">
    <property type="entry name" value="NAD(P)-binding Rossmann-fold domains"/>
    <property type="match status" value="1"/>
</dbReference>
<dbReference type="SUPFAM" id="SSF55048">
    <property type="entry name" value="Probable ACP-binding domain of malonyl-CoA ACP transacylase"/>
    <property type="match status" value="1"/>
</dbReference>
<gene>
    <name evidence="3" type="ORF">KUF71_026141</name>
</gene>
<dbReference type="PANTHER" id="PTHR43775:SF23">
    <property type="entry name" value="FATTY ACID SYNTHASE 3"/>
    <property type="match status" value="1"/>
</dbReference>
<dbReference type="SMART" id="SM00825">
    <property type="entry name" value="PKS_KS"/>
    <property type="match status" value="1"/>
</dbReference>
<dbReference type="InterPro" id="IPR014031">
    <property type="entry name" value="Ketoacyl_synth_C"/>
</dbReference>
<dbReference type="Gene3D" id="3.40.50.720">
    <property type="entry name" value="NAD(P)-binding Rossmann-like Domain"/>
    <property type="match status" value="1"/>
</dbReference>
<dbReference type="SMART" id="SM00829">
    <property type="entry name" value="PKS_ER"/>
    <property type="match status" value="1"/>
</dbReference>
<dbReference type="InterPro" id="IPR016036">
    <property type="entry name" value="Malonyl_transacylase_ACP-bd"/>
</dbReference>
<dbReference type="Gene3D" id="3.30.70.3290">
    <property type="match status" value="1"/>
</dbReference>
<comment type="caution">
    <text evidence="3">The sequence shown here is derived from an EMBL/GenBank/DDBJ whole genome shotgun (WGS) entry which is preliminary data.</text>
</comment>
<evidence type="ECO:0000256" key="1">
    <source>
        <dbReference type="SAM" id="MobiDB-lite"/>
    </source>
</evidence>
<dbReference type="InterPro" id="IPR020841">
    <property type="entry name" value="PKS_Beta-ketoAc_synthase_dom"/>
</dbReference>
<dbReference type="CDD" id="cd00833">
    <property type="entry name" value="PKS"/>
    <property type="match status" value="1"/>
</dbReference>
<dbReference type="GO" id="GO:0004312">
    <property type="term" value="F:fatty acid synthase activity"/>
    <property type="evidence" value="ECO:0007669"/>
    <property type="project" value="UniProtKB-EC"/>
</dbReference>
<dbReference type="InterPro" id="IPR032821">
    <property type="entry name" value="PKS_assoc"/>
</dbReference>
<protein>
    <submittedName>
        <fullName evidence="3">Fatty acid synthase</fullName>
    </submittedName>
</protein>
<dbReference type="Gene3D" id="3.40.50.1820">
    <property type="entry name" value="alpha/beta hydrolase"/>
    <property type="match status" value="1"/>
</dbReference>
<dbReference type="GO" id="GO:0016787">
    <property type="term" value="F:hydrolase activity"/>
    <property type="evidence" value="ECO:0007669"/>
    <property type="project" value="UniProtKB-KW"/>
</dbReference>
<dbReference type="PANTHER" id="PTHR43775">
    <property type="entry name" value="FATTY ACID SYNTHASE"/>
    <property type="match status" value="1"/>
</dbReference>
<dbReference type="Gene3D" id="3.40.47.10">
    <property type="match status" value="1"/>
</dbReference>
<dbReference type="PROSITE" id="PS52004">
    <property type="entry name" value="KS3_2"/>
    <property type="match status" value="1"/>
</dbReference>
<dbReference type="Pfam" id="PF02801">
    <property type="entry name" value="Ketoacyl-synt_C"/>
    <property type="match status" value="1"/>
</dbReference>
<dbReference type="Pfam" id="PF00109">
    <property type="entry name" value="ketoacyl-synt"/>
    <property type="match status" value="1"/>
</dbReference>
<dbReference type="InterPro" id="IPR014030">
    <property type="entry name" value="Ketoacyl_synth_N"/>
</dbReference>
<reference evidence="3" key="1">
    <citation type="submission" date="2021-07" db="EMBL/GenBank/DDBJ databases">
        <authorList>
            <person name="Catto M.A."/>
            <person name="Jacobson A."/>
            <person name="Kennedy G."/>
            <person name="Labadie P."/>
            <person name="Hunt B.G."/>
            <person name="Srinivasan R."/>
        </authorList>
    </citation>
    <scope>NUCLEOTIDE SEQUENCE</scope>
    <source>
        <strain evidence="3">PL_HMW_Pooled</strain>
        <tissue evidence="3">Head</tissue>
    </source>
</reference>
<dbReference type="InterPro" id="IPR049391">
    <property type="entry name" value="FAS_pseudo-KR"/>
</dbReference>
<organism evidence="3 4">
    <name type="scientific">Frankliniella fusca</name>
    <dbReference type="NCBI Taxonomy" id="407009"/>
    <lineage>
        <taxon>Eukaryota</taxon>
        <taxon>Metazoa</taxon>
        <taxon>Ecdysozoa</taxon>
        <taxon>Arthropoda</taxon>
        <taxon>Hexapoda</taxon>
        <taxon>Insecta</taxon>
        <taxon>Pterygota</taxon>
        <taxon>Neoptera</taxon>
        <taxon>Paraneoptera</taxon>
        <taxon>Thysanoptera</taxon>
        <taxon>Terebrantia</taxon>
        <taxon>Thripoidea</taxon>
        <taxon>Thripidae</taxon>
        <taxon>Frankliniella</taxon>
    </lineage>
</organism>
<dbReference type="SUPFAM" id="SSF52151">
    <property type="entry name" value="FabD/lysophospholipase-like"/>
    <property type="match status" value="1"/>
</dbReference>
<keyword evidence="4" id="KW-1185">Reference proteome</keyword>
<feature type="non-terminal residue" evidence="3">
    <location>
        <position position="2083"/>
    </location>
</feature>
<dbReference type="Pfam" id="PF16197">
    <property type="entry name" value="KAsynt_C_assoc"/>
    <property type="match status" value="1"/>
</dbReference>
<dbReference type="InterPro" id="IPR014043">
    <property type="entry name" value="Acyl_transferase_dom"/>
</dbReference>
<evidence type="ECO:0000259" key="2">
    <source>
        <dbReference type="PROSITE" id="PS52004"/>
    </source>
</evidence>
<dbReference type="Pfam" id="PF21149">
    <property type="entry name" value="FAS_pseudo-KR"/>
    <property type="match status" value="1"/>
</dbReference>
<dbReference type="GO" id="GO:0006633">
    <property type="term" value="P:fatty acid biosynthetic process"/>
    <property type="evidence" value="ECO:0007669"/>
    <property type="project" value="UniProtKB-KW"/>
</dbReference>
<accession>A0AAE1HAP5</accession>
<feature type="region of interest" description="Disordered" evidence="1">
    <location>
        <begin position="1003"/>
        <end position="1024"/>
    </location>
</feature>
<dbReference type="InterPro" id="IPR042104">
    <property type="entry name" value="PKS_dehydratase_sf"/>
</dbReference>
<dbReference type="InterPro" id="IPR036291">
    <property type="entry name" value="NAD(P)-bd_dom_sf"/>
</dbReference>
<dbReference type="EMBL" id="JAHWGI010000710">
    <property type="protein sequence ID" value="KAK3917296.1"/>
    <property type="molecule type" value="Genomic_DNA"/>
</dbReference>
<dbReference type="SUPFAM" id="SSF53474">
    <property type="entry name" value="alpha/beta-Hydrolases"/>
    <property type="match status" value="1"/>
</dbReference>
<sequence>MGEEVVISGVGGHFPESDNLKEYGEKLLRNLHLISDTAGELQPKYDAAMAATFKPDPEATLNKETLKSGKMRYGDKFDNTFFGMHSRLAAATDSITRHVLESTMEAVVDAGLNPSDLHGTNTAVFMGYHCSESESNFIRESADGFGIMGLNSAMTANRVSYWLDLKGTSFTHNTQLVSGMQGLDMAFRALKRGECDRAIVGAASLSYLAELAVHYDDLGWLSPSGSCKPFDRAGEWLVRQTTTIADGGVRSEAVVVMLLERRSTAQRAYAEVVHAASALCSELSRSQLPQLERRVISHMLNTFYYEAGVRPDDIQYLEADGWGVDHVDESEIGALDDVIASRRSEPLLIGSVKGNIGQTEAASGLSAICKVLIAMESGTIPATINHVEPHSSLPALRSGRMRVVTENTPLKDGLVAVNNIGIGGMVGHVLLRPNKKAKVAPTLPPRGEQILAPMPNLLLMSGRTPEGLEEVMKQAEQCANDPEYVHLVHGAFAHHIFGHMYRGFSITPREDQQPAQIKGKNQLVTSVTFVPQFYTGQKRPIWFIYSGMGSQWSGMGEDLLRIPVFAAAIERCHAALVPLGIDLKHIITTKDPKIYDNILHSFVGIAAVQVGLTDVLRAVGIEPTGIIGHSVGELGCAYADGCITAEQMMLAAHARGQASNETELIPGMMAAVGMGYKDIKDMVPEAIEVACHNSATSCTLSGPTADLERFVAELKAKGVFARTVNVSNIAYHSRYIKPAAPRLLELLKGVILEPKARSARWVSTSVKPDEHQTPAAQIASAEYFTNNLLSSVYFEEGCASIEKDALAIEIAPHGLLQAILKRSLSTDAVNIPMTKRDLPGTMMVLESLGRMYMEGLNPQVARLYPKVETPVSRGTVPLSPLATWDHRDTWPVAFLKAPSDFGPRTELHLPLALTTYELARLKDCSWNGHTVLTPATALNLIHIIVSSYAVEGMPIVFESVVFYDPIEVPEEGSDELYAFVQRGSGHFEVSVQGRLLATGRARPMSEQDYKDYQAKNKDKPPATVPREERVAYDSETVYEELGRRGMQCSGPLRPLMRLQVGARAVLGSAAESDDMGVQLEAVLQVIMLHRSEGRHELHAPKRIQKIFIEPGVALPPGSEQTLHYDLARRSITLSTSSGRVEVANVETRAVPLAPTFPPVLVQAKAFLPYGVPDVVQDLVHLACVSLQVANYQSRAPILVTAVQGAAAAASGPLLDAVRQAAEQQLPDLHVKVTLGGAVDSAVLLVSSARDLALGLAAVRRQRGLLLAEVPAGFTPPPDLHPLLSYDQGRARHVLFKHAVQVHAAAEVLHVMEDSDVPVERLALCQGAVVYMVFRGVAAQRVPGVVRTVHAAPGGNRAHCVFLQDSTAPPFRPDAAPYAAQLALGLRVNVLQAGRWGGIFRLHVANMGGGGGCARLSRRRQLAMEGVQLQCLGVNPYNDEAEDAPTAVGLLDYVARSADGQRIMGVCSSSAGPLIPDPVLAWPVPQAWSEEDACTVPLAYATAVCALHEHLRARAGERALVVGGSTALGQAAVALLLAAGCHVIATVRDERERDELLERLPHAQPRLEVLLGSSDTYCGQLRLRYKGARCIDLALVQGGSRELQNVMSILNKYGRTVHVGGDQTLIGNALGMQTFILSTSLYSLAWNWPLTARPELKTRVRDAIFTAIQQGAVRPLPRSTAPAQALQESQRRVVEGAGKVVLSVRSEPVPAAAAGAPLLDPCRSCLVLGGSGPRAVSVAEWLLSSGARDVSVSLTGRAAGSAWLSRRLAMLAAHYGASVRALPPPPPPPGADLTQMARSAAQAAPLGLALALEQQPGRVRALDAATRLHGCTLAVLAAHGYQQQELHELDDAVRCRREQGYPGVLASLGDLPADVRILSLQEVLRTATRAGLHAVDVVQFLPDEEDDSDSANAALPSLLPSSLEALRRLGLSLSGRVAPRVLPSLLGGAVDRRNKEVPPVFLVAGVSDSPQRELGPMARYMVATAVVVAVPDSATTVQEGAAAVVDAILRAQARGPYTLVGRGWGGCVALEAASMLIASQGCHVSVFLVDASLEALQAAIKPLLNHPNGLQPALLKYLLELDRE</sequence>
<dbReference type="SUPFAM" id="SSF53901">
    <property type="entry name" value="Thiolase-like"/>
    <property type="match status" value="1"/>
</dbReference>
<reference evidence="3" key="2">
    <citation type="journal article" date="2023" name="BMC Genomics">
        <title>Pest status, molecular evolution, and epigenetic factors derived from the genome assembly of Frankliniella fusca, a thysanopteran phytovirus vector.</title>
        <authorList>
            <person name="Catto M.A."/>
            <person name="Labadie P.E."/>
            <person name="Jacobson A.L."/>
            <person name="Kennedy G.G."/>
            <person name="Srinivasan R."/>
            <person name="Hunt B.G."/>
        </authorList>
    </citation>
    <scope>NUCLEOTIDE SEQUENCE</scope>
    <source>
        <strain evidence="3">PL_HMW_Pooled</strain>
    </source>
</reference>
<dbReference type="InterPro" id="IPR016035">
    <property type="entry name" value="Acyl_Trfase/lysoPLipase"/>
</dbReference>
<dbReference type="SMART" id="SM00827">
    <property type="entry name" value="PKS_AT"/>
    <property type="match status" value="1"/>
</dbReference>
<dbReference type="Pfam" id="PF00698">
    <property type="entry name" value="Acyl_transf_1"/>
    <property type="match status" value="1"/>
</dbReference>
<dbReference type="GO" id="GO:0016491">
    <property type="term" value="F:oxidoreductase activity"/>
    <property type="evidence" value="ECO:0007669"/>
    <property type="project" value="UniProtKB-KW"/>
</dbReference>
<dbReference type="InterPro" id="IPR016039">
    <property type="entry name" value="Thiolase-like"/>
</dbReference>
<dbReference type="Gene3D" id="3.40.366.10">
    <property type="entry name" value="Malonyl-Coenzyme A Acyl Carrier Protein, domain 2"/>
    <property type="match status" value="1"/>
</dbReference>
<dbReference type="Proteomes" id="UP001219518">
    <property type="component" value="Unassembled WGS sequence"/>
</dbReference>
<dbReference type="Gene3D" id="3.90.180.10">
    <property type="entry name" value="Medium-chain alcohol dehydrogenases, catalytic domain"/>
    <property type="match status" value="1"/>
</dbReference>
<name>A0AAE1HAP5_9NEOP</name>
<evidence type="ECO:0000313" key="4">
    <source>
        <dbReference type="Proteomes" id="UP001219518"/>
    </source>
</evidence>
<dbReference type="InterPro" id="IPR001227">
    <property type="entry name" value="Ac_transferase_dom_sf"/>
</dbReference>
<proteinExistence type="predicted"/>